<dbReference type="SUPFAM" id="SSF53955">
    <property type="entry name" value="Lysozyme-like"/>
    <property type="match status" value="1"/>
</dbReference>
<dbReference type="AlphaFoldDB" id="A0A5C6V4Z2"/>
<evidence type="ECO:0000256" key="1">
    <source>
        <dbReference type="ARBA" id="ARBA00004339"/>
    </source>
</evidence>
<sequence length="500" mass="57790">MLPYHPMKKLLYLNCILCLMLFSCTGKPKTKSNKPSASLKPNSATKIDLPQIKKRDTLVALTGFNSISYFIYRGQPMGYEYELLERFARHLDVELKLIIVRDMDDIFELLNSGKGDIIAHNLTVTGGRKEIVNFSDPVNTTQQVLVQRKPENWRQLKQHQIEKKLIRTPLELSGKTIHIREGSSYYPRLLSLMEETGEEIDIETVTGDEASTESLIKQVAHGEIDYTISDENIASISTAFFPNLDIDMAVSLQQQIAWATRKNAPKLLKEINAWLDKEQKNADYYVIYNKYFKSRRTIAKAVKSPLYAATTGKISMYDELIRKHSVKIDWDWRLVASLIYQESKFDPSAESWVGAKGLMQMMPETAADLKVEDLEDPDNSIKAGTDYLRRLERFWEKRVEDEEERIKFVLASYNAGPGHVLDAMRLAEKYGKNPQKWENHVADFLRKKSKPKYYNDPVVKSGFCRGEEPFKYVTQILRRYEHYKTFVKEESKPKEVLATK</sequence>
<dbReference type="InterPro" id="IPR008258">
    <property type="entry name" value="Transglycosylase_SLT_dom_1"/>
</dbReference>
<keyword evidence="4" id="KW-0472">Membrane</keyword>
<dbReference type="InterPro" id="IPR000189">
    <property type="entry name" value="Transglyc_AS"/>
</dbReference>
<evidence type="ECO:0000256" key="3">
    <source>
        <dbReference type="ARBA" id="ARBA00022729"/>
    </source>
</evidence>
<evidence type="ECO:0000313" key="7">
    <source>
        <dbReference type="Proteomes" id="UP000321168"/>
    </source>
</evidence>
<keyword evidence="4" id="KW-0998">Cell outer membrane</keyword>
<dbReference type="GO" id="GO:0009279">
    <property type="term" value="C:cell outer membrane"/>
    <property type="evidence" value="ECO:0007669"/>
    <property type="project" value="UniProtKB-SubCell"/>
</dbReference>
<feature type="domain" description="Solute-binding protein family 3/N-terminal" evidence="5">
    <location>
        <begin position="57"/>
        <end position="295"/>
    </location>
</feature>
<name>A0A5C6V4Z2_9FLAO</name>
<dbReference type="PANTHER" id="PTHR35936">
    <property type="entry name" value="MEMBRANE-BOUND LYTIC MUREIN TRANSGLYCOSYLASE F"/>
    <property type="match status" value="1"/>
</dbReference>
<dbReference type="CDD" id="cd13403">
    <property type="entry name" value="MLTF-like"/>
    <property type="match status" value="1"/>
</dbReference>
<dbReference type="Gene3D" id="3.40.190.10">
    <property type="entry name" value="Periplasmic binding protein-like II"/>
    <property type="match status" value="2"/>
</dbReference>
<dbReference type="CDD" id="cd01009">
    <property type="entry name" value="PBP2_YfhD_N"/>
    <property type="match status" value="1"/>
</dbReference>
<protein>
    <submittedName>
        <fullName evidence="6">Transporter substrate-binding domain-containing protein</fullName>
    </submittedName>
</protein>
<dbReference type="OrthoDB" id="9815002at2"/>
<dbReference type="Proteomes" id="UP000321168">
    <property type="component" value="Unassembled WGS sequence"/>
</dbReference>
<dbReference type="EMBL" id="VORB01000006">
    <property type="protein sequence ID" value="TXC78635.1"/>
    <property type="molecule type" value="Genomic_DNA"/>
</dbReference>
<evidence type="ECO:0000259" key="5">
    <source>
        <dbReference type="SMART" id="SM00062"/>
    </source>
</evidence>
<keyword evidence="3" id="KW-0732">Signal</keyword>
<accession>A0A5C6V4Z2</accession>
<dbReference type="GO" id="GO:0000270">
    <property type="term" value="P:peptidoglycan metabolic process"/>
    <property type="evidence" value="ECO:0007669"/>
    <property type="project" value="InterPro"/>
</dbReference>
<dbReference type="Pfam" id="PF01464">
    <property type="entry name" value="SLT"/>
    <property type="match status" value="1"/>
</dbReference>
<evidence type="ECO:0000313" key="6">
    <source>
        <dbReference type="EMBL" id="TXC78635.1"/>
    </source>
</evidence>
<keyword evidence="7" id="KW-1185">Reference proteome</keyword>
<dbReference type="InterPro" id="IPR001638">
    <property type="entry name" value="Solute-binding_3/MltF_N"/>
</dbReference>
<comment type="subcellular location">
    <subcellularLocation>
        <location evidence="1">Cell outer membrane</location>
        <topology evidence="1">Peripheral membrane protein</topology>
    </subcellularLocation>
</comment>
<evidence type="ECO:0000256" key="4">
    <source>
        <dbReference type="ARBA" id="ARBA00023237"/>
    </source>
</evidence>
<comment type="similarity">
    <text evidence="2">Belongs to the transglycosylase Slt family.</text>
</comment>
<dbReference type="GO" id="GO:0008933">
    <property type="term" value="F:peptidoglycan lytic transglycosylase activity"/>
    <property type="evidence" value="ECO:0007669"/>
    <property type="project" value="InterPro"/>
</dbReference>
<gene>
    <name evidence="6" type="ORF">FRX97_07925</name>
</gene>
<comment type="caution">
    <text evidence="6">The sequence shown here is derived from an EMBL/GenBank/DDBJ whole genome shotgun (WGS) entry which is preliminary data.</text>
</comment>
<dbReference type="SUPFAM" id="SSF53850">
    <property type="entry name" value="Periplasmic binding protein-like II"/>
    <property type="match status" value="1"/>
</dbReference>
<dbReference type="Pfam" id="PF00497">
    <property type="entry name" value="SBP_bac_3"/>
    <property type="match status" value="1"/>
</dbReference>
<evidence type="ECO:0000256" key="2">
    <source>
        <dbReference type="ARBA" id="ARBA00007734"/>
    </source>
</evidence>
<reference evidence="6 7" key="1">
    <citation type="submission" date="2019-08" db="EMBL/GenBank/DDBJ databases">
        <title>Genome of Luteibaculum oceani JCM 18817.</title>
        <authorList>
            <person name="Bowman J.P."/>
        </authorList>
    </citation>
    <scope>NUCLEOTIDE SEQUENCE [LARGE SCALE GENOMIC DNA]</scope>
    <source>
        <strain evidence="6 7">JCM 18817</strain>
    </source>
</reference>
<dbReference type="Gene3D" id="1.10.530.10">
    <property type="match status" value="1"/>
</dbReference>
<dbReference type="SMART" id="SM00062">
    <property type="entry name" value="PBPb"/>
    <property type="match status" value="1"/>
</dbReference>
<organism evidence="6 7">
    <name type="scientific">Luteibaculum oceani</name>
    <dbReference type="NCBI Taxonomy" id="1294296"/>
    <lineage>
        <taxon>Bacteria</taxon>
        <taxon>Pseudomonadati</taxon>
        <taxon>Bacteroidota</taxon>
        <taxon>Flavobacteriia</taxon>
        <taxon>Flavobacteriales</taxon>
        <taxon>Luteibaculaceae</taxon>
        <taxon>Luteibaculum</taxon>
    </lineage>
</organism>
<dbReference type="PROSITE" id="PS00922">
    <property type="entry name" value="TRANSGLYCOSYLASE"/>
    <property type="match status" value="1"/>
</dbReference>
<dbReference type="InterPro" id="IPR023346">
    <property type="entry name" value="Lysozyme-like_dom_sf"/>
</dbReference>
<proteinExistence type="inferred from homology"/>